<sequence length="134" mass="14856">MPALSLFWGLQGGLMQSGMRFASSKVSVREGSVREQTHSSVESSNSIGKHTHLVSQMTRARSRAWEKLIALCPHTVTVNTARKNLKFLPFGTLHVHASSSLHDPDNPKRPKRPTTVEPTNAKRCPVARSRTKQC</sequence>
<evidence type="ECO:0000256" key="1">
    <source>
        <dbReference type="SAM" id="MobiDB-lite"/>
    </source>
</evidence>
<organism evidence="2 3">
    <name type="scientific">Cirrhinus molitorella</name>
    <name type="common">mud carp</name>
    <dbReference type="NCBI Taxonomy" id="172907"/>
    <lineage>
        <taxon>Eukaryota</taxon>
        <taxon>Metazoa</taxon>
        <taxon>Chordata</taxon>
        <taxon>Craniata</taxon>
        <taxon>Vertebrata</taxon>
        <taxon>Euteleostomi</taxon>
        <taxon>Actinopterygii</taxon>
        <taxon>Neopterygii</taxon>
        <taxon>Teleostei</taxon>
        <taxon>Ostariophysi</taxon>
        <taxon>Cypriniformes</taxon>
        <taxon>Cyprinidae</taxon>
        <taxon>Labeoninae</taxon>
        <taxon>Labeonini</taxon>
        <taxon>Cirrhinus</taxon>
    </lineage>
</organism>
<evidence type="ECO:0000313" key="3">
    <source>
        <dbReference type="Proteomes" id="UP001558613"/>
    </source>
</evidence>
<proteinExistence type="predicted"/>
<reference evidence="2 3" key="1">
    <citation type="submission" date="2023-09" db="EMBL/GenBank/DDBJ databases">
        <authorList>
            <person name="Wang M."/>
        </authorList>
    </citation>
    <scope>NUCLEOTIDE SEQUENCE [LARGE SCALE GENOMIC DNA]</scope>
    <source>
        <strain evidence="2">GT-2023</strain>
        <tissue evidence="2">Liver</tissue>
    </source>
</reference>
<evidence type="ECO:0008006" key="4">
    <source>
        <dbReference type="Google" id="ProtNLM"/>
    </source>
</evidence>
<gene>
    <name evidence="2" type="ORF">QQF64_023435</name>
</gene>
<comment type="caution">
    <text evidence="2">The sequence shown here is derived from an EMBL/GenBank/DDBJ whole genome shotgun (WGS) entry which is preliminary data.</text>
</comment>
<accession>A0ABR3L570</accession>
<dbReference type="EMBL" id="JAYMGO010000025">
    <property type="protein sequence ID" value="KAL1248059.1"/>
    <property type="molecule type" value="Genomic_DNA"/>
</dbReference>
<keyword evidence="3" id="KW-1185">Reference proteome</keyword>
<evidence type="ECO:0000313" key="2">
    <source>
        <dbReference type="EMBL" id="KAL1248059.1"/>
    </source>
</evidence>
<feature type="region of interest" description="Disordered" evidence="1">
    <location>
        <begin position="97"/>
        <end position="134"/>
    </location>
</feature>
<name>A0ABR3L570_9TELE</name>
<protein>
    <recommendedName>
        <fullName evidence="4">Secreted protein</fullName>
    </recommendedName>
</protein>
<dbReference type="Proteomes" id="UP001558613">
    <property type="component" value="Unassembled WGS sequence"/>
</dbReference>